<protein>
    <submittedName>
        <fullName evidence="1">Bacteriophage f237</fullName>
    </submittedName>
</protein>
<dbReference type="RefSeq" id="WP_175545658.1">
    <property type="nucleotide sequence ID" value="NZ_CAWQZC010000144.1"/>
</dbReference>
<name>A0ABY1HFX4_9GAMM</name>
<organism evidence="1 2">
    <name type="scientific">Moritella viscosa</name>
    <dbReference type="NCBI Taxonomy" id="80854"/>
    <lineage>
        <taxon>Bacteria</taxon>
        <taxon>Pseudomonadati</taxon>
        <taxon>Pseudomonadota</taxon>
        <taxon>Gammaproteobacteria</taxon>
        <taxon>Alteromonadales</taxon>
        <taxon>Moritellaceae</taxon>
        <taxon>Moritella</taxon>
    </lineage>
</organism>
<keyword evidence="2" id="KW-1185">Reference proteome</keyword>
<accession>A0ABY1HFX4</accession>
<dbReference type="Proteomes" id="UP000182660">
    <property type="component" value="Unassembled WGS sequence"/>
</dbReference>
<evidence type="ECO:0000313" key="2">
    <source>
        <dbReference type="Proteomes" id="UP000182660"/>
    </source>
</evidence>
<dbReference type="GeneID" id="61296007"/>
<comment type="caution">
    <text evidence="1">The sequence shown here is derived from an EMBL/GenBank/DDBJ whole genome shotgun (WGS) entry which is preliminary data.</text>
</comment>
<dbReference type="EMBL" id="FPLJ01000051">
    <property type="protein sequence ID" value="SGY91200.1"/>
    <property type="molecule type" value="Genomic_DNA"/>
</dbReference>
<sequence length="95" mass="10632">MFHNDILYPSSRHLLLANPLLVAGGDIEKMITLLNQKARRAKVKGEKPWMSLDGVSALLGVDKLLYMDEFGAWVDMVSECVSYAGMAGMFYCYKP</sequence>
<reference evidence="1 2" key="1">
    <citation type="submission" date="2016-11" db="EMBL/GenBank/DDBJ databases">
        <authorList>
            <person name="Klemetsen T."/>
        </authorList>
    </citation>
    <scope>NUCLEOTIDE SEQUENCE [LARGE SCALE GENOMIC DNA]</scope>
    <source>
        <strain evidence="1">MT 2528</strain>
    </source>
</reference>
<gene>
    <name evidence="1" type="ORF">MT2528_2108</name>
</gene>
<proteinExistence type="predicted"/>
<evidence type="ECO:0000313" key="1">
    <source>
        <dbReference type="EMBL" id="SGY91200.1"/>
    </source>
</evidence>